<keyword evidence="2" id="KW-0201">Cytochrome c-type biogenesis</keyword>
<organism evidence="8 9">
    <name type="scientific">Brevibacterium salitolerans</name>
    <dbReference type="NCBI Taxonomy" id="1403566"/>
    <lineage>
        <taxon>Bacteria</taxon>
        <taxon>Bacillati</taxon>
        <taxon>Actinomycetota</taxon>
        <taxon>Actinomycetes</taxon>
        <taxon>Micrococcales</taxon>
        <taxon>Brevibacteriaceae</taxon>
        <taxon>Brevibacterium</taxon>
    </lineage>
</organism>
<dbReference type="Gene3D" id="3.40.30.10">
    <property type="entry name" value="Glutaredoxin"/>
    <property type="match status" value="1"/>
</dbReference>
<feature type="region of interest" description="Disordered" evidence="6">
    <location>
        <begin position="15"/>
        <end position="69"/>
    </location>
</feature>
<dbReference type="InterPro" id="IPR013740">
    <property type="entry name" value="Redoxin"/>
</dbReference>
<proteinExistence type="predicted"/>
<dbReference type="PANTHER" id="PTHR42852">
    <property type="entry name" value="THIOL:DISULFIDE INTERCHANGE PROTEIN DSBE"/>
    <property type="match status" value="1"/>
</dbReference>
<evidence type="ECO:0000259" key="7">
    <source>
        <dbReference type="PROSITE" id="PS51352"/>
    </source>
</evidence>
<keyword evidence="3" id="KW-0735">Signal-anchor</keyword>
<keyword evidence="5" id="KW-0676">Redox-active center</keyword>
<evidence type="ECO:0000256" key="3">
    <source>
        <dbReference type="ARBA" id="ARBA00022968"/>
    </source>
</evidence>
<keyword evidence="3" id="KW-0812">Transmembrane</keyword>
<dbReference type="PANTHER" id="PTHR42852:SF6">
    <property type="entry name" value="THIOL:DISULFIDE INTERCHANGE PROTEIN DSBE"/>
    <property type="match status" value="1"/>
</dbReference>
<evidence type="ECO:0000256" key="1">
    <source>
        <dbReference type="ARBA" id="ARBA00004196"/>
    </source>
</evidence>
<feature type="compositionally biased region" description="Basic residues" evidence="6">
    <location>
        <begin position="15"/>
        <end position="30"/>
    </location>
</feature>
<name>A0ABN2WVW0_9MICO</name>
<feature type="domain" description="Thioredoxin" evidence="7">
    <location>
        <begin position="121"/>
        <end position="264"/>
    </location>
</feature>
<comment type="subcellular location">
    <subcellularLocation>
        <location evidence="1">Cell envelope</location>
    </subcellularLocation>
</comment>
<protein>
    <recommendedName>
        <fullName evidence="7">Thioredoxin domain-containing protein</fullName>
    </recommendedName>
</protein>
<dbReference type="SUPFAM" id="SSF52833">
    <property type="entry name" value="Thioredoxin-like"/>
    <property type="match status" value="1"/>
</dbReference>
<keyword evidence="4" id="KW-1015">Disulfide bond</keyword>
<dbReference type="PROSITE" id="PS51352">
    <property type="entry name" value="THIOREDOXIN_2"/>
    <property type="match status" value="1"/>
</dbReference>
<evidence type="ECO:0000313" key="9">
    <source>
        <dbReference type="Proteomes" id="UP001500984"/>
    </source>
</evidence>
<keyword evidence="9" id="KW-1185">Reference proteome</keyword>
<evidence type="ECO:0000313" key="8">
    <source>
        <dbReference type="EMBL" id="GAA2099979.1"/>
    </source>
</evidence>
<dbReference type="InterPro" id="IPR050553">
    <property type="entry name" value="Thioredoxin_ResA/DsbE_sf"/>
</dbReference>
<reference evidence="8 9" key="1">
    <citation type="journal article" date="2019" name="Int. J. Syst. Evol. Microbiol.">
        <title>The Global Catalogue of Microorganisms (GCM) 10K type strain sequencing project: providing services to taxonomists for standard genome sequencing and annotation.</title>
        <authorList>
            <consortium name="The Broad Institute Genomics Platform"/>
            <consortium name="The Broad Institute Genome Sequencing Center for Infectious Disease"/>
            <person name="Wu L."/>
            <person name="Ma J."/>
        </authorList>
    </citation>
    <scope>NUCLEOTIDE SEQUENCE [LARGE SCALE GENOMIC DNA]</scope>
    <source>
        <strain evidence="8 9">JCM 15900</strain>
    </source>
</reference>
<dbReference type="InterPro" id="IPR013766">
    <property type="entry name" value="Thioredoxin_domain"/>
</dbReference>
<sequence>MRAGLAHHVLRRIRHTGHRGLRGHRRRHAAHTAGDGRMRRSRSLHLPPFTSQSHPAAGRSRPLAGPGGEHLTTRRAALAGLGLAGLALAGCGSSGSENLARQADSGDEKGYVSGEGVITEVAEADRGEPLDLAFTTLTGEETSLAAWRPKVVAINLWYAACPPCRVEAPDLNAVYEEYAGEVEFLGANVRDEAPTAESFVRTFEVPYPIMIDSEGEMVALLSSILPPQATPSTVILDASGRAAARVVGAASASTLRGLIEGAMAG</sequence>
<dbReference type="CDD" id="cd02966">
    <property type="entry name" value="TlpA_like_family"/>
    <property type="match status" value="1"/>
</dbReference>
<accession>A0ABN2WVW0</accession>
<dbReference type="InterPro" id="IPR036249">
    <property type="entry name" value="Thioredoxin-like_sf"/>
</dbReference>
<gene>
    <name evidence="8" type="ORF">GCM10009823_22090</name>
</gene>
<dbReference type="Pfam" id="PF08534">
    <property type="entry name" value="Redoxin"/>
    <property type="match status" value="1"/>
</dbReference>
<evidence type="ECO:0000256" key="2">
    <source>
        <dbReference type="ARBA" id="ARBA00022748"/>
    </source>
</evidence>
<evidence type="ECO:0000256" key="6">
    <source>
        <dbReference type="SAM" id="MobiDB-lite"/>
    </source>
</evidence>
<dbReference type="EMBL" id="BAAAPZ010000008">
    <property type="protein sequence ID" value="GAA2099979.1"/>
    <property type="molecule type" value="Genomic_DNA"/>
</dbReference>
<evidence type="ECO:0000256" key="4">
    <source>
        <dbReference type="ARBA" id="ARBA00023157"/>
    </source>
</evidence>
<evidence type="ECO:0000256" key="5">
    <source>
        <dbReference type="ARBA" id="ARBA00023284"/>
    </source>
</evidence>
<comment type="caution">
    <text evidence="8">The sequence shown here is derived from an EMBL/GenBank/DDBJ whole genome shotgun (WGS) entry which is preliminary data.</text>
</comment>
<dbReference type="Proteomes" id="UP001500984">
    <property type="component" value="Unassembled WGS sequence"/>
</dbReference>